<dbReference type="CDD" id="cd02976">
    <property type="entry name" value="NrdH"/>
    <property type="match status" value="1"/>
</dbReference>
<name>A0A1G2MBV5_9BACT</name>
<dbReference type="SUPFAM" id="SSF52833">
    <property type="entry name" value="Thioredoxin-like"/>
    <property type="match status" value="1"/>
</dbReference>
<dbReference type="InterPro" id="IPR036249">
    <property type="entry name" value="Thioredoxin-like_sf"/>
</dbReference>
<sequence>MATVTIYSTPTCVYCNAAKAFFKQKEIAYTEHNVAADVEKRKEMIDKSGQMGVPVIEIDGQLVVGFNQPKIKQLLGIS</sequence>
<dbReference type="PANTHER" id="PTHR34386">
    <property type="entry name" value="GLUTAREDOXIN"/>
    <property type="match status" value="1"/>
</dbReference>
<proteinExistence type="predicted"/>
<organism evidence="2 3">
    <name type="scientific">Candidatus Taylorbacteria bacterium RIFCSPHIGHO2_01_FULL_51_15</name>
    <dbReference type="NCBI Taxonomy" id="1802304"/>
    <lineage>
        <taxon>Bacteria</taxon>
        <taxon>Candidatus Tayloriibacteriota</taxon>
    </lineage>
</organism>
<dbReference type="InterPro" id="IPR002109">
    <property type="entry name" value="Glutaredoxin"/>
</dbReference>
<dbReference type="PROSITE" id="PS51354">
    <property type="entry name" value="GLUTAREDOXIN_2"/>
    <property type="match status" value="1"/>
</dbReference>
<protein>
    <submittedName>
        <fullName evidence="2">NrdH-redoxin</fullName>
    </submittedName>
</protein>
<gene>
    <name evidence="2" type="ORF">A2849_01590</name>
</gene>
<feature type="domain" description="Glutaredoxin" evidence="1">
    <location>
        <begin position="4"/>
        <end position="63"/>
    </location>
</feature>
<evidence type="ECO:0000259" key="1">
    <source>
        <dbReference type="Pfam" id="PF00462"/>
    </source>
</evidence>
<dbReference type="InterPro" id="IPR051548">
    <property type="entry name" value="Grx-like_ET"/>
</dbReference>
<reference evidence="2 3" key="1">
    <citation type="journal article" date="2016" name="Nat. Commun.">
        <title>Thousands of microbial genomes shed light on interconnected biogeochemical processes in an aquifer system.</title>
        <authorList>
            <person name="Anantharaman K."/>
            <person name="Brown C.T."/>
            <person name="Hug L.A."/>
            <person name="Sharon I."/>
            <person name="Castelle C.J."/>
            <person name="Probst A.J."/>
            <person name="Thomas B.C."/>
            <person name="Singh A."/>
            <person name="Wilkins M.J."/>
            <person name="Karaoz U."/>
            <person name="Brodie E.L."/>
            <person name="Williams K.H."/>
            <person name="Hubbard S.S."/>
            <person name="Banfield J.F."/>
        </authorList>
    </citation>
    <scope>NUCLEOTIDE SEQUENCE [LARGE SCALE GENOMIC DNA]</scope>
</reference>
<dbReference type="PANTHER" id="PTHR34386:SF1">
    <property type="entry name" value="GLUTAREDOXIN-LIKE PROTEIN NRDH"/>
    <property type="match status" value="1"/>
</dbReference>
<dbReference type="AlphaFoldDB" id="A0A1G2MBV5"/>
<accession>A0A1G2MBV5</accession>
<comment type="caution">
    <text evidence="2">The sequence shown here is derived from an EMBL/GenBank/DDBJ whole genome shotgun (WGS) entry which is preliminary data.</text>
</comment>
<evidence type="ECO:0000313" key="3">
    <source>
        <dbReference type="Proteomes" id="UP000178121"/>
    </source>
</evidence>
<dbReference type="Proteomes" id="UP000178121">
    <property type="component" value="Unassembled WGS sequence"/>
</dbReference>
<evidence type="ECO:0000313" key="2">
    <source>
        <dbReference type="EMBL" id="OHA21194.1"/>
    </source>
</evidence>
<dbReference type="Gene3D" id="3.40.30.10">
    <property type="entry name" value="Glutaredoxin"/>
    <property type="match status" value="1"/>
</dbReference>
<dbReference type="GO" id="GO:0045454">
    <property type="term" value="P:cell redox homeostasis"/>
    <property type="evidence" value="ECO:0007669"/>
    <property type="project" value="TreeGrafter"/>
</dbReference>
<dbReference type="Pfam" id="PF00462">
    <property type="entry name" value="Glutaredoxin"/>
    <property type="match status" value="1"/>
</dbReference>
<dbReference type="GO" id="GO:0009055">
    <property type="term" value="F:electron transfer activity"/>
    <property type="evidence" value="ECO:0007669"/>
    <property type="project" value="TreeGrafter"/>
</dbReference>
<dbReference type="EMBL" id="MHRI01000012">
    <property type="protein sequence ID" value="OHA21194.1"/>
    <property type="molecule type" value="Genomic_DNA"/>
</dbReference>